<keyword evidence="2" id="KW-0274">FAD</keyword>
<organism evidence="4 5">
    <name type="scientific">Secundilactobacillus oryzae JCM 18671</name>
    <dbReference type="NCBI Taxonomy" id="1291743"/>
    <lineage>
        <taxon>Bacteria</taxon>
        <taxon>Bacillati</taxon>
        <taxon>Bacillota</taxon>
        <taxon>Bacilli</taxon>
        <taxon>Lactobacillales</taxon>
        <taxon>Lactobacillaceae</taxon>
        <taxon>Secundilactobacillus</taxon>
    </lineage>
</organism>
<gene>
    <name evidence="4" type="primary">etfA</name>
    <name evidence="4" type="ORF">LOSG293_020610</name>
</gene>
<dbReference type="SUPFAM" id="SSF52467">
    <property type="entry name" value="DHS-like NAD/FAD-binding domain"/>
    <property type="match status" value="1"/>
</dbReference>
<dbReference type="AlphaFoldDB" id="A0A081BGF5"/>
<dbReference type="GO" id="GO:0009055">
    <property type="term" value="F:electron transfer activity"/>
    <property type="evidence" value="ECO:0007669"/>
    <property type="project" value="InterPro"/>
</dbReference>
<dbReference type="EMBL" id="BBJM01000002">
    <property type="protein sequence ID" value="GAK47123.1"/>
    <property type="molecule type" value="Genomic_DNA"/>
</dbReference>
<dbReference type="Gene3D" id="3.40.50.620">
    <property type="entry name" value="HUPs"/>
    <property type="match status" value="1"/>
</dbReference>
<dbReference type="InterPro" id="IPR014730">
    <property type="entry name" value="ETF_a/b_N"/>
</dbReference>
<feature type="binding site" evidence="2">
    <location>
        <begin position="237"/>
        <end position="238"/>
    </location>
    <ligand>
        <name>FAD</name>
        <dbReference type="ChEBI" id="CHEBI:57692"/>
    </ligand>
</feature>
<evidence type="ECO:0000256" key="1">
    <source>
        <dbReference type="ARBA" id="ARBA00005817"/>
    </source>
</evidence>
<dbReference type="STRING" id="1291743.LOSG293_020610"/>
<dbReference type="CDD" id="cd01715">
    <property type="entry name" value="ETF_alpha"/>
    <property type="match status" value="1"/>
</dbReference>
<dbReference type="GO" id="GO:0050660">
    <property type="term" value="F:flavin adenine dinucleotide binding"/>
    <property type="evidence" value="ECO:0007669"/>
    <property type="project" value="InterPro"/>
</dbReference>
<feature type="binding site" evidence="2">
    <location>
        <position position="289"/>
    </location>
    <ligand>
        <name>FAD</name>
        <dbReference type="ChEBI" id="CHEBI:57692"/>
    </ligand>
</feature>
<evidence type="ECO:0000259" key="3">
    <source>
        <dbReference type="SMART" id="SM00893"/>
    </source>
</evidence>
<comment type="cofactor">
    <cofactor evidence="2">
        <name>FAD</name>
        <dbReference type="ChEBI" id="CHEBI:57692"/>
    </cofactor>
    <text evidence="2">Binds 1 FAD per dimer.</text>
</comment>
<dbReference type="InterPro" id="IPR014731">
    <property type="entry name" value="ETF_asu_C"/>
</dbReference>
<sequence>MSNALWVYIQLNGQSVEPTSLQLITKARQIANGRPVVALLAESTKTEAESTVKAYGPDEIVVLKDDGFAQASDGELADALQQVINKDTPNGLLFPATVHGRSVAPRLQAKLNTGLTADCLDVYYDGEDLVQVKPTYGDDIMCEILCPDYRPQMATVRPNTFKAEKVAGANVKITAAEFTFHPEANIEVVSEKPIINSAANIADAKVVVALGRGANNDKTIELAEKAAAKLGGMVGVSRPLTDNPKFSHESQIGQSGNTIAPDLLINLGISGAVQYTVGMENATKVVSVNTDANAPIFNVSDFGFVGTADEFLGALVKDIK</sequence>
<comment type="similarity">
    <text evidence="1">Belongs to the ETF alpha-subunit/FixB family.</text>
</comment>
<feature type="binding site" evidence="2">
    <location>
        <position position="212"/>
    </location>
    <ligand>
        <name>FAD</name>
        <dbReference type="ChEBI" id="CHEBI:57692"/>
    </ligand>
</feature>
<dbReference type="Pfam" id="PF01012">
    <property type="entry name" value="ETF"/>
    <property type="match status" value="1"/>
</dbReference>
<reference evidence="4" key="1">
    <citation type="journal article" date="2014" name="Genome Announc.">
        <title>Draft Genome Sequence of Lactobacillus oryzae Strain SG293T.</title>
        <authorList>
            <person name="Tanizawa Y."/>
            <person name="Fujisawa T."/>
            <person name="Mochizuki T."/>
            <person name="Kaminuma E."/>
            <person name="Nakamura Y."/>
            <person name="Tohno M."/>
        </authorList>
    </citation>
    <scope>NUCLEOTIDE SEQUENCE [LARGE SCALE GENOMIC DNA]</scope>
    <source>
        <strain evidence="4">SG293</strain>
    </source>
</reference>
<dbReference type="InterPro" id="IPR001308">
    <property type="entry name" value="ETF_a/FixB"/>
</dbReference>
<feature type="domain" description="Electron transfer flavoprotein alpha/beta-subunit N-terminal" evidence="3">
    <location>
        <begin position="5"/>
        <end position="192"/>
    </location>
</feature>
<dbReference type="OrthoDB" id="9770286at2"/>
<dbReference type="PIRSF" id="PIRSF000089">
    <property type="entry name" value="Electra_flavoP_a"/>
    <property type="match status" value="1"/>
</dbReference>
<evidence type="ECO:0000256" key="2">
    <source>
        <dbReference type="PIRSR" id="PIRSR000089-1"/>
    </source>
</evidence>
<protein>
    <submittedName>
        <fullName evidence="4">Electron transfer flavoprotein alpha subunit</fullName>
    </submittedName>
</protein>
<feature type="binding site" evidence="2">
    <location>
        <begin position="251"/>
        <end position="255"/>
    </location>
    <ligand>
        <name>FAD</name>
        <dbReference type="ChEBI" id="CHEBI:57692"/>
    </ligand>
</feature>
<dbReference type="RefSeq" id="WP_034526018.1">
    <property type="nucleotide sequence ID" value="NZ_BBAZ01000012.1"/>
</dbReference>
<evidence type="ECO:0000313" key="5">
    <source>
        <dbReference type="Proteomes" id="UP000028700"/>
    </source>
</evidence>
<dbReference type="InterPro" id="IPR014729">
    <property type="entry name" value="Rossmann-like_a/b/a_fold"/>
</dbReference>
<dbReference type="Gene3D" id="3.40.50.1220">
    <property type="entry name" value="TPP-binding domain"/>
    <property type="match status" value="1"/>
</dbReference>
<dbReference type="InterPro" id="IPR029035">
    <property type="entry name" value="DHS-like_NAD/FAD-binding_dom"/>
</dbReference>
<dbReference type="PANTHER" id="PTHR43153">
    <property type="entry name" value="ELECTRON TRANSFER FLAVOPROTEIN ALPHA"/>
    <property type="match status" value="1"/>
</dbReference>
<dbReference type="GO" id="GO:0033539">
    <property type="term" value="P:fatty acid beta-oxidation using acyl-CoA dehydrogenase"/>
    <property type="evidence" value="ECO:0007669"/>
    <property type="project" value="TreeGrafter"/>
</dbReference>
<dbReference type="Pfam" id="PF00766">
    <property type="entry name" value="ETF_alpha"/>
    <property type="match status" value="1"/>
</dbReference>
<dbReference type="SUPFAM" id="SSF52402">
    <property type="entry name" value="Adenine nucleotide alpha hydrolases-like"/>
    <property type="match status" value="1"/>
</dbReference>
<name>A0A081BGF5_9LACO</name>
<proteinExistence type="inferred from homology"/>
<dbReference type="SMART" id="SM00893">
    <property type="entry name" value="ETF"/>
    <property type="match status" value="1"/>
</dbReference>
<evidence type="ECO:0000313" key="4">
    <source>
        <dbReference type="EMBL" id="GAK47123.1"/>
    </source>
</evidence>
<keyword evidence="2" id="KW-0285">Flavoprotein</keyword>
<keyword evidence="5" id="KW-1185">Reference proteome</keyword>
<comment type="caution">
    <text evidence="4">The sequence shown here is derived from an EMBL/GenBank/DDBJ whole genome shotgun (WGS) entry which is preliminary data.</text>
</comment>
<dbReference type="Proteomes" id="UP000028700">
    <property type="component" value="Unassembled WGS sequence"/>
</dbReference>
<dbReference type="InterPro" id="IPR033947">
    <property type="entry name" value="ETF_alpha_N"/>
</dbReference>
<accession>A0A081BGF5</accession>
<dbReference type="eggNOG" id="COG2025">
    <property type="taxonomic scope" value="Bacteria"/>
</dbReference>
<dbReference type="PANTHER" id="PTHR43153:SF1">
    <property type="entry name" value="ELECTRON TRANSFER FLAVOPROTEIN SUBUNIT ALPHA, MITOCHONDRIAL"/>
    <property type="match status" value="1"/>
</dbReference>